<dbReference type="EMBL" id="JALLPJ020001127">
    <property type="protein sequence ID" value="KAL3775907.1"/>
    <property type="molecule type" value="Genomic_DNA"/>
</dbReference>
<feature type="region of interest" description="Disordered" evidence="1">
    <location>
        <begin position="140"/>
        <end position="221"/>
    </location>
</feature>
<accession>A0ABD3NJ62</accession>
<gene>
    <name evidence="2" type="ORF">ACHAWO_012554</name>
</gene>
<dbReference type="PANTHER" id="PTHR31684:SF2">
    <property type="entry name" value="COILED-COIL DOMAIN-CONTAINING PROTEIN 43"/>
    <property type="match status" value="1"/>
</dbReference>
<dbReference type="Proteomes" id="UP001530400">
    <property type="component" value="Unassembled WGS sequence"/>
</dbReference>
<proteinExistence type="predicted"/>
<dbReference type="InterPro" id="IPR037666">
    <property type="entry name" value="CCDC43"/>
</dbReference>
<evidence type="ECO:0000313" key="3">
    <source>
        <dbReference type="Proteomes" id="UP001530400"/>
    </source>
</evidence>
<reference evidence="2 3" key="1">
    <citation type="submission" date="2024-10" db="EMBL/GenBank/DDBJ databases">
        <title>Updated reference genomes for cyclostephanoid diatoms.</title>
        <authorList>
            <person name="Roberts W.R."/>
            <person name="Alverson A.J."/>
        </authorList>
    </citation>
    <scope>NUCLEOTIDE SEQUENCE [LARGE SCALE GENOMIC DNA]</scope>
    <source>
        <strain evidence="2 3">AJA010-31</strain>
    </source>
</reference>
<keyword evidence="3" id="KW-1185">Reference proteome</keyword>
<comment type="caution">
    <text evidence="2">The sequence shown here is derived from an EMBL/GenBank/DDBJ whole genome shotgun (WGS) entry which is preliminary data.</text>
</comment>
<name>A0ABD3NJ62_9STRA</name>
<protein>
    <recommendedName>
        <fullName evidence="4">Coiled-coil domain-containing protein 43</fullName>
    </recommendedName>
</protein>
<sequence>MPDEGHYLDEYLSEILPKLGLDAETYGPYVTGFANDDDDTDEGMDDLIELLRASSESHGDDDALWQDFRNEILRRRKEFLDGEDTIKEQRAAQLQQEQSTSLQKEIELAQKNQLELAARKQHELESKKVENMSADRIALMAKFGYENDEDSDNAEEEEDDKPKTNREVAAEQNHLKNSRDLRSAAVQTKKDARAETKKAKELQAAKKEERRKRATKGERKR</sequence>
<dbReference type="PANTHER" id="PTHR31684">
    <property type="entry name" value="COILED-COIL DOMAIN-CONTAINING PROTEIN 43"/>
    <property type="match status" value="1"/>
</dbReference>
<dbReference type="AlphaFoldDB" id="A0ABD3NJ62"/>
<organism evidence="2 3">
    <name type="scientific">Cyclotella atomus</name>
    <dbReference type="NCBI Taxonomy" id="382360"/>
    <lineage>
        <taxon>Eukaryota</taxon>
        <taxon>Sar</taxon>
        <taxon>Stramenopiles</taxon>
        <taxon>Ochrophyta</taxon>
        <taxon>Bacillariophyta</taxon>
        <taxon>Coscinodiscophyceae</taxon>
        <taxon>Thalassiosirophycidae</taxon>
        <taxon>Stephanodiscales</taxon>
        <taxon>Stephanodiscaceae</taxon>
        <taxon>Cyclotella</taxon>
    </lineage>
</organism>
<evidence type="ECO:0000313" key="2">
    <source>
        <dbReference type="EMBL" id="KAL3775907.1"/>
    </source>
</evidence>
<evidence type="ECO:0008006" key="4">
    <source>
        <dbReference type="Google" id="ProtNLM"/>
    </source>
</evidence>
<feature type="compositionally biased region" description="Basic and acidic residues" evidence="1">
    <location>
        <begin position="160"/>
        <end position="208"/>
    </location>
</feature>
<feature type="compositionally biased region" description="Acidic residues" evidence="1">
    <location>
        <begin position="146"/>
        <end position="159"/>
    </location>
</feature>
<evidence type="ECO:0000256" key="1">
    <source>
        <dbReference type="SAM" id="MobiDB-lite"/>
    </source>
</evidence>
<feature type="compositionally biased region" description="Basic residues" evidence="1">
    <location>
        <begin position="209"/>
        <end position="221"/>
    </location>
</feature>